<dbReference type="EMBL" id="JACAZH010000005">
    <property type="protein sequence ID" value="KAF7367591.1"/>
    <property type="molecule type" value="Genomic_DNA"/>
</dbReference>
<evidence type="ECO:0000256" key="1">
    <source>
        <dbReference type="SAM" id="MobiDB-lite"/>
    </source>
</evidence>
<keyword evidence="2" id="KW-1133">Transmembrane helix</keyword>
<feature type="region of interest" description="Disordered" evidence="1">
    <location>
        <begin position="1250"/>
        <end position="1271"/>
    </location>
</feature>
<comment type="caution">
    <text evidence="3">The sequence shown here is derived from an EMBL/GenBank/DDBJ whole genome shotgun (WGS) entry which is preliminary data.</text>
</comment>
<feature type="transmembrane region" description="Helical" evidence="2">
    <location>
        <begin position="98"/>
        <end position="123"/>
    </location>
</feature>
<feature type="transmembrane region" description="Helical" evidence="2">
    <location>
        <begin position="172"/>
        <end position="195"/>
    </location>
</feature>
<evidence type="ECO:0000256" key="2">
    <source>
        <dbReference type="SAM" id="Phobius"/>
    </source>
</evidence>
<gene>
    <name evidence="3" type="ORF">MSAN_00822400</name>
</gene>
<organism evidence="3 4">
    <name type="scientific">Mycena sanguinolenta</name>
    <dbReference type="NCBI Taxonomy" id="230812"/>
    <lineage>
        <taxon>Eukaryota</taxon>
        <taxon>Fungi</taxon>
        <taxon>Dikarya</taxon>
        <taxon>Basidiomycota</taxon>
        <taxon>Agaricomycotina</taxon>
        <taxon>Agaricomycetes</taxon>
        <taxon>Agaricomycetidae</taxon>
        <taxon>Agaricales</taxon>
        <taxon>Marasmiineae</taxon>
        <taxon>Mycenaceae</taxon>
        <taxon>Mycena</taxon>
    </lineage>
</organism>
<proteinExistence type="predicted"/>
<protein>
    <submittedName>
        <fullName evidence="3">Uncharacterized protein</fullName>
    </submittedName>
</protein>
<keyword evidence="2" id="KW-0812">Transmembrane</keyword>
<feature type="transmembrane region" description="Helical" evidence="2">
    <location>
        <begin position="61"/>
        <end position="86"/>
    </location>
</feature>
<evidence type="ECO:0000313" key="4">
    <source>
        <dbReference type="Proteomes" id="UP000623467"/>
    </source>
</evidence>
<keyword evidence="2" id="KW-0472">Membrane</keyword>
<reference evidence="3" key="1">
    <citation type="submission" date="2020-05" db="EMBL/GenBank/DDBJ databases">
        <title>Mycena genomes resolve the evolution of fungal bioluminescence.</title>
        <authorList>
            <person name="Tsai I.J."/>
        </authorList>
    </citation>
    <scope>NUCLEOTIDE SEQUENCE</scope>
    <source>
        <strain evidence="3">160909Yilan</strain>
    </source>
</reference>
<feature type="transmembrane region" description="Helical" evidence="2">
    <location>
        <begin position="785"/>
        <end position="808"/>
    </location>
</feature>
<accession>A0A8H6YZE7</accession>
<sequence>MDITDSDLDIFPLEELSLREDSATSTETDSHSITHLTSFARKRLQISKAPKKSFLKSSRTFRILSLVLHCILIGIHFALIVVWAMGLEHRLMVSQERAAIISLLVTATTTTFGAIYLALLVFITQTLSMRHDLHIHQSLTATHDNAAAWAGLGSAVFCLWYQKSVPASVRGVLLALLYLGSIAILHITLPNMFFLQTVQNLHPVVVGTRGLPFDPHALAVTTQPCCVQMLPAILGNVRREGLHEGSLYDVLDDNAGTGNVIVDATGFNVTCRFFPQAHRIPLLLTPDGEGRTVVLDSTDKIIGAVPSTTSNIISTFQPFINDSFGRWDYNIPDSVFIYATVPVVDSSGASAPWLDFPQPAQVFRCFQSLVKQTAVIDAKSREVLEITPKILKTSSTWSPFEPGLDILTSGNFLIDRWGCWYSSAPASEFRLARSTAPPFQYGHYLSVADLYLIQKFNLAAAEVSERPSDITLHDLENVLSTIVATMFWTMGHVLPAHGFETDVMAQLVLLQPPVHTSLLKGNATVSEIVTETHLTLNVVAVVIGLTVTIVLGLVSLRYSFFHIPRDRKDLIIDGTGILHTIWLYRNQPKLQTILKQAGTPTNNNLREAGMVNTTFGGQLPGAEPSNLIDLNTDALSFRGESTTGSAVDANTNLLNSARTGLPVQKTSLLSSRSLRFLSLLLHLTLVAIHLGLICICVMGPEHRLVVSLAHQGLASFLVTVMTTTFTTIYSALLVLNTQTLSMRRDLQIHQTLTATHDNAAAWAGLGSAALYIWNQRDVSASLRRVLLAFFYLGNIALLQVAMSSMFAMQTVTVPHSVPVATQSLPSYPSSYIGYGSRPSDAWIAFAQGALHSLPLILSNASTEGLYNGTLYDVPGANAGTGNITVDATGFNITCRLFPEARTIPTDWLLEPQWKVELDSKDKVFGSIRPAARNIISHFNSMDDDANSGSLLIYATLPIVDSQDIIGPSVNFTRPYVDPFSSVEPRPMLNFTQPVQLFRCSQLLVNQIAVLDAESRKVVDIQPSIHKTSSTWLPFALSKAAPNGSTIKNSFIDAWARWYEAMPNSNFARVEALRNWDYVSVADLYLIQRFNLCTVENSQRASNVTLHDLENALSIIVAAMFWTLGHVLPLHGLIVEGTDEQVLNAAIEGPILLEGVATVHEMVTEACLDLNIISVLVGLATSIALSWISLQYSVYHGVPRHAEDVTVDGVGILHTIWLYRNERELEGLLKQVEYPTNKNLRKAGMVDTTFGGQLRKRGDGAGASASPRRNVL</sequence>
<dbReference type="AlphaFoldDB" id="A0A8H6YZE7"/>
<feature type="transmembrane region" description="Helical" evidence="2">
    <location>
        <begin position="534"/>
        <end position="558"/>
    </location>
</feature>
<keyword evidence="4" id="KW-1185">Reference proteome</keyword>
<feature type="transmembrane region" description="Helical" evidence="2">
    <location>
        <begin position="676"/>
        <end position="700"/>
    </location>
</feature>
<dbReference type="Proteomes" id="UP000623467">
    <property type="component" value="Unassembled WGS sequence"/>
</dbReference>
<name>A0A8H6YZE7_9AGAR</name>
<feature type="transmembrane region" description="Helical" evidence="2">
    <location>
        <begin position="712"/>
        <end position="735"/>
    </location>
</feature>
<evidence type="ECO:0000313" key="3">
    <source>
        <dbReference type="EMBL" id="KAF7367591.1"/>
    </source>
</evidence>
<dbReference type="OrthoDB" id="2644397at2759"/>